<keyword evidence="1" id="KW-0732">Signal</keyword>
<dbReference type="EMBL" id="JAGSXJ010000005">
    <property type="protein sequence ID" value="KAH6691372.1"/>
    <property type="molecule type" value="Genomic_DNA"/>
</dbReference>
<evidence type="ECO:0000313" key="2">
    <source>
        <dbReference type="EMBL" id="KAH6691372.1"/>
    </source>
</evidence>
<sequence>MLPAVVLLTLQACLASAASRSELIARAFNPETDLDLGAFGDFDAFYEALGTNASDWTYYEEPVIMETVDIEAAEEWNRLWHEGKNPENHIFARQKEICRDRSGWEWLVCENMPESGVLWAVGVPLAVFFGPRVVHWWLLDIADLVRSIAGALRRQNSPSRRSLPLRARDGTILARDADVIRFKIEMPTKQLEARDENMSVSDAKVFEDYIYDAASGEVHSKGISGSISGEPNEFDASALHSSHPARQSNGGWTLAIEWTRTSSETTTLAQSWCIAEVLENMVQRAAKYHTESCQPLHNRGTWRGNIGISFFYGRWSQNTPRHCC</sequence>
<evidence type="ECO:0000313" key="3">
    <source>
        <dbReference type="Proteomes" id="UP000770015"/>
    </source>
</evidence>
<comment type="caution">
    <text evidence="2">The sequence shown here is derived from an EMBL/GenBank/DDBJ whole genome shotgun (WGS) entry which is preliminary data.</text>
</comment>
<feature type="signal peptide" evidence="1">
    <location>
        <begin position="1"/>
        <end position="17"/>
    </location>
</feature>
<accession>A0A9P9AEC1</accession>
<reference evidence="2" key="1">
    <citation type="journal article" date="2021" name="Nat. Commun.">
        <title>Genetic determinants of endophytism in the Arabidopsis root mycobiome.</title>
        <authorList>
            <person name="Mesny F."/>
            <person name="Miyauchi S."/>
            <person name="Thiergart T."/>
            <person name="Pickel B."/>
            <person name="Atanasova L."/>
            <person name="Karlsson M."/>
            <person name="Huettel B."/>
            <person name="Barry K.W."/>
            <person name="Haridas S."/>
            <person name="Chen C."/>
            <person name="Bauer D."/>
            <person name="Andreopoulos W."/>
            <person name="Pangilinan J."/>
            <person name="LaButti K."/>
            <person name="Riley R."/>
            <person name="Lipzen A."/>
            <person name="Clum A."/>
            <person name="Drula E."/>
            <person name="Henrissat B."/>
            <person name="Kohler A."/>
            <person name="Grigoriev I.V."/>
            <person name="Martin F.M."/>
            <person name="Hacquard S."/>
        </authorList>
    </citation>
    <scope>NUCLEOTIDE SEQUENCE</scope>
    <source>
        <strain evidence="2">MPI-SDFR-AT-0117</strain>
    </source>
</reference>
<gene>
    <name evidence="2" type="ORF">F5X68DRAFT_188479</name>
</gene>
<feature type="chain" id="PRO_5040327110" evidence="1">
    <location>
        <begin position="18"/>
        <end position="324"/>
    </location>
</feature>
<keyword evidence="3" id="KW-1185">Reference proteome</keyword>
<name>A0A9P9AEC1_9PEZI</name>
<proteinExistence type="predicted"/>
<dbReference type="AlphaFoldDB" id="A0A9P9AEC1"/>
<dbReference type="Proteomes" id="UP000770015">
    <property type="component" value="Unassembled WGS sequence"/>
</dbReference>
<evidence type="ECO:0000256" key="1">
    <source>
        <dbReference type="SAM" id="SignalP"/>
    </source>
</evidence>
<dbReference type="OrthoDB" id="5234330at2759"/>
<organism evidence="2 3">
    <name type="scientific">Plectosphaerella plurivora</name>
    <dbReference type="NCBI Taxonomy" id="936078"/>
    <lineage>
        <taxon>Eukaryota</taxon>
        <taxon>Fungi</taxon>
        <taxon>Dikarya</taxon>
        <taxon>Ascomycota</taxon>
        <taxon>Pezizomycotina</taxon>
        <taxon>Sordariomycetes</taxon>
        <taxon>Hypocreomycetidae</taxon>
        <taxon>Glomerellales</taxon>
        <taxon>Plectosphaerellaceae</taxon>
        <taxon>Plectosphaerella</taxon>
    </lineage>
</organism>
<protein>
    <submittedName>
        <fullName evidence="2">Uncharacterized protein</fullName>
    </submittedName>
</protein>